<dbReference type="PROSITE" id="PS00455">
    <property type="entry name" value="AMP_BINDING"/>
    <property type="match status" value="1"/>
</dbReference>
<accession>A0AAD9K6Q0</accession>
<keyword evidence="8" id="KW-1185">Reference proteome</keyword>
<dbReference type="AlphaFoldDB" id="A0AAD9K6Q0"/>
<dbReference type="SUPFAM" id="SSF56801">
    <property type="entry name" value="Acetyl-CoA synthetase-like"/>
    <property type="match status" value="1"/>
</dbReference>
<dbReference type="EMBL" id="JAODUO010001351">
    <property type="protein sequence ID" value="KAK2165737.1"/>
    <property type="molecule type" value="Genomic_DNA"/>
</dbReference>
<proteinExistence type="predicted"/>
<dbReference type="Pfam" id="PF00501">
    <property type="entry name" value="AMP-binding"/>
    <property type="match status" value="1"/>
</dbReference>
<keyword evidence="2" id="KW-0276">Fatty acid metabolism</keyword>
<dbReference type="InterPro" id="IPR020845">
    <property type="entry name" value="AMP-binding_CS"/>
</dbReference>
<evidence type="ECO:0000256" key="2">
    <source>
        <dbReference type="ARBA" id="ARBA00022832"/>
    </source>
</evidence>
<gene>
    <name evidence="7" type="ORF">NP493_1342g00008</name>
</gene>
<feature type="compositionally biased region" description="Polar residues" evidence="5">
    <location>
        <begin position="28"/>
        <end position="44"/>
    </location>
</feature>
<evidence type="ECO:0000313" key="7">
    <source>
        <dbReference type="EMBL" id="KAK2165737.1"/>
    </source>
</evidence>
<reference evidence="7" key="1">
    <citation type="journal article" date="2023" name="Mol. Biol. Evol.">
        <title>Third-Generation Sequencing Reveals the Adaptive Role of the Epigenome in Three Deep-Sea Polychaetes.</title>
        <authorList>
            <person name="Perez M."/>
            <person name="Aroh O."/>
            <person name="Sun Y."/>
            <person name="Lan Y."/>
            <person name="Juniper S.K."/>
            <person name="Young C.R."/>
            <person name="Angers B."/>
            <person name="Qian P.Y."/>
        </authorList>
    </citation>
    <scope>NUCLEOTIDE SEQUENCE</scope>
    <source>
        <strain evidence="7">R07B-5</strain>
    </source>
</reference>
<dbReference type="Proteomes" id="UP001209878">
    <property type="component" value="Unassembled WGS sequence"/>
</dbReference>
<feature type="region of interest" description="Disordered" evidence="5">
    <location>
        <begin position="56"/>
        <end position="80"/>
    </location>
</feature>
<name>A0AAD9K6Q0_RIDPI</name>
<dbReference type="InterPro" id="IPR042099">
    <property type="entry name" value="ANL_N_sf"/>
</dbReference>
<dbReference type="InterPro" id="IPR000873">
    <property type="entry name" value="AMP-dep_synth/lig_dom"/>
</dbReference>
<keyword evidence="1" id="KW-0436">Ligase</keyword>
<evidence type="ECO:0000256" key="1">
    <source>
        <dbReference type="ARBA" id="ARBA00022598"/>
    </source>
</evidence>
<feature type="domain" description="AMP-dependent synthetase/ligase" evidence="6">
    <location>
        <begin position="145"/>
        <end position="564"/>
    </location>
</feature>
<dbReference type="PANTHER" id="PTHR43272:SF32">
    <property type="entry name" value="AMP-DEPENDENT SYNTHETASE_LIGASE DOMAIN-CONTAINING PROTEIN"/>
    <property type="match status" value="1"/>
</dbReference>
<comment type="caution">
    <text evidence="7">The sequence shown here is derived from an EMBL/GenBank/DDBJ whole genome shotgun (WGS) entry which is preliminary data.</text>
</comment>
<evidence type="ECO:0000256" key="3">
    <source>
        <dbReference type="ARBA" id="ARBA00023098"/>
    </source>
</evidence>
<dbReference type="PANTHER" id="PTHR43272">
    <property type="entry name" value="LONG-CHAIN-FATTY-ACID--COA LIGASE"/>
    <property type="match status" value="1"/>
</dbReference>
<evidence type="ECO:0000313" key="8">
    <source>
        <dbReference type="Proteomes" id="UP001209878"/>
    </source>
</evidence>
<evidence type="ECO:0000256" key="5">
    <source>
        <dbReference type="SAM" id="MobiDB-lite"/>
    </source>
</evidence>
<dbReference type="EC" id="6.2.1.3" evidence="4"/>
<dbReference type="GO" id="GO:0004467">
    <property type="term" value="F:long-chain fatty acid-CoA ligase activity"/>
    <property type="evidence" value="ECO:0007669"/>
    <property type="project" value="UniProtKB-EC"/>
</dbReference>
<organism evidence="7 8">
    <name type="scientific">Ridgeia piscesae</name>
    <name type="common">Tubeworm</name>
    <dbReference type="NCBI Taxonomy" id="27915"/>
    <lineage>
        <taxon>Eukaryota</taxon>
        <taxon>Metazoa</taxon>
        <taxon>Spiralia</taxon>
        <taxon>Lophotrochozoa</taxon>
        <taxon>Annelida</taxon>
        <taxon>Polychaeta</taxon>
        <taxon>Sedentaria</taxon>
        <taxon>Canalipalpata</taxon>
        <taxon>Sabellida</taxon>
        <taxon>Siboglinidae</taxon>
        <taxon>Ridgeia</taxon>
    </lineage>
</organism>
<feature type="region of interest" description="Disordered" evidence="5">
    <location>
        <begin position="27"/>
        <end position="46"/>
    </location>
</feature>
<protein>
    <recommendedName>
        <fullName evidence="4">long-chain-fatty-acid--CoA ligase</fullName>
        <ecNumber evidence="4">6.2.1.3</ecNumber>
    </recommendedName>
</protein>
<dbReference type="GO" id="GO:0005783">
    <property type="term" value="C:endoplasmic reticulum"/>
    <property type="evidence" value="ECO:0007669"/>
    <property type="project" value="TreeGrafter"/>
</dbReference>
<dbReference type="Gene3D" id="3.40.50.12780">
    <property type="entry name" value="N-terminal domain of ligase-like"/>
    <property type="match status" value="2"/>
</dbReference>
<dbReference type="GO" id="GO:0016020">
    <property type="term" value="C:membrane"/>
    <property type="evidence" value="ECO:0007669"/>
    <property type="project" value="TreeGrafter"/>
</dbReference>
<evidence type="ECO:0000256" key="4">
    <source>
        <dbReference type="ARBA" id="ARBA00026121"/>
    </source>
</evidence>
<keyword evidence="3" id="KW-0443">Lipid metabolism</keyword>
<dbReference type="Pfam" id="PF23562">
    <property type="entry name" value="AMP-binding_C_3"/>
    <property type="match status" value="1"/>
</dbReference>
<evidence type="ECO:0000259" key="6">
    <source>
        <dbReference type="Pfam" id="PF00501"/>
    </source>
</evidence>
<sequence>MAQVALPIDNLPTGQSTSEIDIKCEQLESPTDSGVGSSKCTPTSDGVLFSEAQTSSIEELDEGQGETDAGERGSIDSYTEDVTLPDTSTVVTPAMKDATNGPDEVIEAESVMTWHRNEAVKLRMQNSGPLSEKPISLPTVLLNASRNYADTTALAVKRNGDWQKWNYEEYYREVRTTAKAFIKLGLERYNAVGVMGFNSPEWFFSCLGCIFAGGLSVGIYTTNTADATKYVAEMSRCNIIVVENDQQLQKVVQVWDHLPHLKAIVQYIGEPKEKMANVYSWKDIAELAKDVSDDALNNRLRSQAVNKACVLIFTSGTTGNPKGVMLSHDNITWMALMVVRSVNLVKGEITISYLPLSHIAAQLVDIYAPITCGATVFFAQPDALKGSLSATMREVRPTVFLGVPRVWEKIEEKMRDVGRTSGGIKKRIAGWAKSIGYRGNMSLQKGPVCCFRGSLPFGWTIANALVFKKVRVALGLDRCRMCVTSAAPITKETLDYFLSLNIPILENYGMSESTGPHTISVPWKYITTSVGVDITGVSTILDNQDDEGNGEICLSGRHVFMGYLDMEEKTKEAIDEEGLLHSGDIGRKDKNGFIYITGRIKELIITAGGENVAPILIEDTVKEELPCVSNCMLIGDKKKFLAVLLTLRTVVDMETMLPTEKLSPAAVAWCRSIGSSATTLSDILNQRDEKILKALQAGIDRANGRAISRAQKIQKWSVLPHDFSIPGGELGPTMKLKRPVVVKMYQKTIDAFYD</sequence>